<dbReference type="InterPro" id="IPR011251">
    <property type="entry name" value="Luciferase-like_dom"/>
</dbReference>
<dbReference type="PANTHER" id="PTHR42847:SF4">
    <property type="entry name" value="ALKANESULFONATE MONOOXYGENASE-RELATED"/>
    <property type="match status" value="1"/>
</dbReference>
<reference evidence="6 7" key="1">
    <citation type="submission" date="2024-10" db="EMBL/GenBank/DDBJ databases">
        <title>The Natural Products Discovery Center: Release of the First 8490 Sequenced Strains for Exploring Actinobacteria Biosynthetic Diversity.</title>
        <authorList>
            <person name="Kalkreuter E."/>
            <person name="Kautsar S.A."/>
            <person name="Yang D."/>
            <person name="Bader C.D."/>
            <person name="Teijaro C.N."/>
            <person name="Fluegel L."/>
            <person name="Davis C.M."/>
            <person name="Simpson J.R."/>
            <person name="Lauterbach L."/>
            <person name="Steele A.D."/>
            <person name="Gui C."/>
            <person name="Meng S."/>
            <person name="Li G."/>
            <person name="Viehrig K."/>
            <person name="Ye F."/>
            <person name="Su P."/>
            <person name="Kiefer A.F."/>
            <person name="Nichols A."/>
            <person name="Cepeda A.J."/>
            <person name="Yan W."/>
            <person name="Fan B."/>
            <person name="Jiang Y."/>
            <person name="Adhikari A."/>
            <person name="Zheng C.-J."/>
            <person name="Schuster L."/>
            <person name="Cowan T.M."/>
            <person name="Smanski M.J."/>
            <person name="Chevrette M.G."/>
            <person name="De Carvalho L.P.S."/>
            <person name="Shen B."/>
        </authorList>
    </citation>
    <scope>NUCLEOTIDE SEQUENCE [LARGE SCALE GENOMIC DNA]</scope>
    <source>
        <strain evidence="6 7">NPDC050545</strain>
    </source>
</reference>
<keyword evidence="2" id="KW-0288">FMN</keyword>
<evidence type="ECO:0000313" key="6">
    <source>
        <dbReference type="EMBL" id="MFI6502692.1"/>
    </source>
</evidence>
<dbReference type="SUPFAM" id="SSF51679">
    <property type="entry name" value="Bacterial luciferase-like"/>
    <property type="match status" value="1"/>
</dbReference>
<keyword evidence="7" id="KW-1185">Reference proteome</keyword>
<proteinExistence type="predicted"/>
<dbReference type="PANTHER" id="PTHR42847">
    <property type="entry name" value="ALKANESULFONATE MONOOXYGENASE"/>
    <property type="match status" value="1"/>
</dbReference>
<evidence type="ECO:0000256" key="4">
    <source>
        <dbReference type="ARBA" id="ARBA00023033"/>
    </source>
</evidence>
<gene>
    <name evidence="6" type="ORF">ACIBG2_35310</name>
</gene>
<feature type="domain" description="Luciferase-like" evidence="5">
    <location>
        <begin position="15"/>
        <end position="234"/>
    </location>
</feature>
<dbReference type="GO" id="GO:0016491">
    <property type="term" value="F:oxidoreductase activity"/>
    <property type="evidence" value="ECO:0007669"/>
    <property type="project" value="UniProtKB-KW"/>
</dbReference>
<dbReference type="InterPro" id="IPR050172">
    <property type="entry name" value="SsuD_RutA_monooxygenase"/>
</dbReference>
<dbReference type="EC" id="1.-.-.-" evidence="6"/>
<evidence type="ECO:0000256" key="1">
    <source>
        <dbReference type="ARBA" id="ARBA00022630"/>
    </source>
</evidence>
<accession>A0ABW7Z3C8</accession>
<dbReference type="InterPro" id="IPR019921">
    <property type="entry name" value="Lucif-like_OxRdtase_Rv2161c"/>
</dbReference>
<dbReference type="Proteomes" id="UP001612741">
    <property type="component" value="Unassembled WGS sequence"/>
</dbReference>
<dbReference type="EMBL" id="JBITGY010000010">
    <property type="protein sequence ID" value="MFI6502692.1"/>
    <property type="molecule type" value="Genomic_DNA"/>
</dbReference>
<protein>
    <submittedName>
        <fullName evidence="6">TIGR03619 family F420-dependent LLM class oxidoreductase</fullName>
        <ecNumber evidence="6">1.-.-.-</ecNumber>
    </submittedName>
</protein>
<name>A0ABW7Z3C8_9ACTN</name>
<keyword evidence="4" id="KW-0503">Monooxygenase</keyword>
<dbReference type="RefSeq" id="WP_397088148.1">
    <property type="nucleotide sequence ID" value="NZ_JBITGY010000010.1"/>
</dbReference>
<evidence type="ECO:0000256" key="3">
    <source>
        <dbReference type="ARBA" id="ARBA00023002"/>
    </source>
</evidence>
<organism evidence="6 7">
    <name type="scientific">Nonomuraea typhae</name>
    <dbReference type="NCBI Taxonomy" id="2603600"/>
    <lineage>
        <taxon>Bacteria</taxon>
        <taxon>Bacillati</taxon>
        <taxon>Actinomycetota</taxon>
        <taxon>Actinomycetes</taxon>
        <taxon>Streptosporangiales</taxon>
        <taxon>Streptosporangiaceae</taxon>
        <taxon>Nonomuraea</taxon>
    </lineage>
</organism>
<evidence type="ECO:0000256" key="2">
    <source>
        <dbReference type="ARBA" id="ARBA00022643"/>
    </source>
</evidence>
<evidence type="ECO:0000259" key="5">
    <source>
        <dbReference type="Pfam" id="PF00296"/>
    </source>
</evidence>
<dbReference type="InterPro" id="IPR036661">
    <property type="entry name" value="Luciferase-like_sf"/>
</dbReference>
<keyword evidence="1" id="KW-0285">Flavoprotein</keyword>
<keyword evidence="3 6" id="KW-0560">Oxidoreductase</keyword>
<dbReference type="NCBIfam" id="TIGR03619">
    <property type="entry name" value="F420_Rv2161c"/>
    <property type="match status" value="1"/>
</dbReference>
<dbReference type="Gene3D" id="3.20.20.30">
    <property type="entry name" value="Luciferase-like domain"/>
    <property type="match status" value="1"/>
</dbReference>
<evidence type="ECO:0000313" key="7">
    <source>
        <dbReference type="Proteomes" id="UP001612741"/>
    </source>
</evidence>
<comment type="caution">
    <text evidence="6">The sequence shown here is derived from an EMBL/GenBank/DDBJ whole genome shotgun (WGS) entry which is preliminary data.</text>
</comment>
<sequence length="294" mass="31680">MKISFGVPLSGPWAGPENMRRVARRAEELGYAGLWTFQRLLYPEGHAMGPVYRSVHDPLMTLAHVSAVTRRIELGLAVVNVFMQPVVLAKQLATLQTLSGGRLAAGVGLGWLEEEFTAAGVDFAARGRRGEEFVQVLRACWSEDVVAHEGEFYRIPASHMDPKPEPGPPPVLMGGAAERALVRAGRLADGWMSASRENLAVIDQKISTVKAAAEKAGRDPDALRFVVRGVTRIGAGRGPLAGTYDEIRADVDALAAKGVTEVFHDLNFDPAVVTAEPAQAMRRAEEALEALAPR</sequence>
<dbReference type="Pfam" id="PF00296">
    <property type="entry name" value="Bac_luciferase"/>
    <property type="match status" value="1"/>
</dbReference>